<dbReference type="Proteomes" id="UP000321168">
    <property type="component" value="Unassembled WGS sequence"/>
</dbReference>
<keyword evidence="2" id="KW-0677">Repeat</keyword>
<keyword evidence="1" id="KW-0433">Leucine-rich repeat</keyword>
<dbReference type="Gene3D" id="3.80.10.10">
    <property type="entry name" value="Ribonuclease Inhibitor"/>
    <property type="match status" value="1"/>
</dbReference>
<dbReference type="InterPro" id="IPR032675">
    <property type="entry name" value="LRR_dom_sf"/>
</dbReference>
<sequence>MKTRKIAWSFLALILSTFPFLVDAQIDYCKYKRESDCMSTRAIKIKARDLDAYLFDLENYNGKAPKYIFVQGDLSDSKNADNLSKYEIKTLVLRKARLTKIPDWVFDIKTLETLDLGDNYIDELSPEVCNLYELKELYLWVNDLHNLPFCVNEMVNLRRVDMTGIKLNIDDQKNLTNSFRAVNFIFSEPCLCNFGEED</sequence>
<keyword evidence="5" id="KW-1185">Reference proteome</keyword>
<dbReference type="GO" id="GO:0005737">
    <property type="term" value="C:cytoplasm"/>
    <property type="evidence" value="ECO:0007669"/>
    <property type="project" value="TreeGrafter"/>
</dbReference>
<evidence type="ECO:0000313" key="5">
    <source>
        <dbReference type="Proteomes" id="UP000321168"/>
    </source>
</evidence>
<evidence type="ECO:0000256" key="1">
    <source>
        <dbReference type="ARBA" id="ARBA00022614"/>
    </source>
</evidence>
<dbReference type="OrthoDB" id="1148122at2"/>
<protein>
    <submittedName>
        <fullName evidence="4">Leucine-rich repeat domain-containing protein</fullName>
    </submittedName>
</protein>
<feature type="signal peptide" evidence="3">
    <location>
        <begin position="1"/>
        <end position="24"/>
    </location>
</feature>
<organism evidence="4 5">
    <name type="scientific">Luteibaculum oceani</name>
    <dbReference type="NCBI Taxonomy" id="1294296"/>
    <lineage>
        <taxon>Bacteria</taxon>
        <taxon>Pseudomonadati</taxon>
        <taxon>Bacteroidota</taxon>
        <taxon>Flavobacteriia</taxon>
        <taxon>Flavobacteriales</taxon>
        <taxon>Luteibaculaceae</taxon>
        <taxon>Luteibaculum</taxon>
    </lineage>
</organism>
<evidence type="ECO:0000313" key="4">
    <source>
        <dbReference type="EMBL" id="TXC78841.1"/>
    </source>
</evidence>
<dbReference type="InterPro" id="IPR050216">
    <property type="entry name" value="LRR_domain-containing"/>
</dbReference>
<reference evidence="4 5" key="1">
    <citation type="submission" date="2019-08" db="EMBL/GenBank/DDBJ databases">
        <title>Genome of Luteibaculum oceani JCM 18817.</title>
        <authorList>
            <person name="Bowman J.P."/>
        </authorList>
    </citation>
    <scope>NUCLEOTIDE SEQUENCE [LARGE SCALE GENOMIC DNA]</scope>
    <source>
        <strain evidence="4 5">JCM 18817</strain>
    </source>
</reference>
<proteinExistence type="predicted"/>
<dbReference type="SUPFAM" id="SSF52058">
    <property type="entry name" value="L domain-like"/>
    <property type="match status" value="1"/>
</dbReference>
<gene>
    <name evidence="4" type="ORF">FRX97_06415</name>
</gene>
<evidence type="ECO:0000256" key="2">
    <source>
        <dbReference type="ARBA" id="ARBA00022737"/>
    </source>
</evidence>
<dbReference type="AlphaFoldDB" id="A0A5C6V2I7"/>
<keyword evidence="3" id="KW-0732">Signal</keyword>
<feature type="chain" id="PRO_5022706718" evidence="3">
    <location>
        <begin position="25"/>
        <end position="198"/>
    </location>
</feature>
<dbReference type="RefSeq" id="WP_147014365.1">
    <property type="nucleotide sequence ID" value="NZ_VORB01000005.1"/>
</dbReference>
<dbReference type="PANTHER" id="PTHR48051">
    <property type="match status" value="1"/>
</dbReference>
<dbReference type="PROSITE" id="PS51450">
    <property type="entry name" value="LRR"/>
    <property type="match status" value="1"/>
</dbReference>
<name>A0A5C6V2I7_9FLAO</name>
<dbReference type="PANTHER" id="PTHR48051:SF1">
    <property type="entry name" value="RAS SUPPRESSOR PROTEIN 1"/>
    <property type="match status" value="1"/>
</dbReference>
<accession>A0A5C6V2I7</accession>
<comment type="caution">
    <text evidence="4">The sequence shown here is derived from an EMBL/GenBank/DDBJ whole genome shotgun (WGS) entry which is preliminary data.</text>
</comment>
<dbReference type="InterPro" id="IPR001611">
    <property type="entry name" value="Leu-rich_rpt"/>
</dbReference>
<evidence type="ECO:0000256" key="3">
    <source>
        <dbReference type="SAM" id="SignalP"/>
    </source>
</evidence>
<dbReference type="EMBL" id="VORB01000005">
    <property type="protein sequence ID" value="TXC78841.1"/>
    <property type="molecule type" value="Genomic_DNA"/>
</dbReference>